<accession>D5BZX2</accession>
<dbReference type="RefSeq" id="WP_013034069.1">
    <property type="nucleotide sequence ID" value="NC_013960.1"/>
</dbReference>
<sequence length="76" mass="8032">MLKKLLQRGLTRREAGVLSATLLVAAVYVGFSLEKGSLGVAFLLAIVGLYWGAGAVTGRKMCKLISKSIKGHDVAQ</sequence>
<evidence type="ECO:0000313" key="2">
    <source>
        <dbReference type="EMBL" id="ADE16219.1"/>
    </source>
</evidence>
<keyword evidence="1" id="KW-0472">Membrane</keyword>
<dbReference type="AlphaFoldDB" id="D5BZX2"/>
<proteinExistence type="predicted"/>
<dbReference type="EMBL" id="CP001798">
    <property type="protein sequence ID" value="ADE16219.1"/>
    <property type="molecule type" value="Genomic_DNA"/>
</dbReference>
<keyword evidence="1" id="KW-0812">Transmembrane</keyword>
<gene>
    <name evidence="2" type="ordered locus">Nhal_3167</name>
</gene>
<evidence type="ECO:0000313" key="3">
    <source>
        <dbReference type="Proteomes" id="UP000001844"/>
    </source>
</evidence>
<reference evidence="3" key="1">
    <citation type="submission" date="2010-04" db="EMBL/GenBank/DDBJ databases">
        <title>Complete genome sequence of Nitrosococcus halophilus Nc4, a salt-adapted, aerobic obligate ammonia-oxidizing sulfur purple bacterium.</title>
        <authorList>
            <consortium name="US DOE Joint Genome Institute"/>
            <person name="Campbell M.A."/>
            <person name="Malfatti S.A."/>
            <person name="Chain P.S.G."/>
            <person name="Heidelberg J.F."/>
            <person name="Ward B.B."/>
            <person name="Klotz M.G."/>
        </authorList>
    </citation>
    <scope>NUCLEOTIDE SEQUENCE [LARGE SCALE GENOMIC DNA]</scope>
    <source>
        <strain evidence="3">Nc4</strain>
    </source>
</reference>
<feature type="transmembrane region" description="Helical" evidence="1">
    <location>
        <begin position="37"/>
        <end position="57"/>
    </location>
</feature>
<dbReference type="Proteomes" id="UP000001844">
    <property type="component" value="Chromosome"/>
</dbReference>
<name>D5BZX2_NITHN</name>
<dbReference type="KEGG" id="nhl:Nhal_3167"/>
<organism evidence="2 3">
    <name type="scientific">Nitrosococcus halophilus (strain Nc4)</name>
    <dbReference type="NCBI Taxonomy" id="472759"/>
    <lineage>
        <taxon>Bacteria</taxon>
        <taxon>Pseudomonadati</taxon>
        <taxon>Pseudomonadota</taxon>
        <taxon>Gammaproteobacteria</taxon>
        <taxon>Chromatiales</taxon>
        <taxon>Chromatiaceae</taxon>
        <taxon>Nitrosococcus</taxon>
    </lineage>
</organism>
<feature type="transmembrane region" description="Helical" evidence="1">
    <location>
        <begin position="12"/>
        <end position="31"/>
    </location>
</feature>
<evidence type="ECO:0000256" key="1">
    <source>
        <dbReference type="SAM" id="Phobius"/>
    </source>
</evidence>
<keyword evidence="1" id="KW-1133">Transmembrane helix</keyword>
<keyword evidence="3" id="KW-1185">Reference proteome</keyword>
<protein>
    <submittedName>
        <fullName evidence="2">Uncharacterized protein</fullName>
    </submittedName>
</protein>
<dbReference type="HOGENOM" id="CLU_2650764_0_0_6"/>